<dbReference type="RefSeq" id="WP_264731892.1">
    <property type="nucleotide sequence ID" value="NZ_JAPDNR010000001.1"/>
</dbReference>
<feature type="domain" description="Enoyl reductase (ER)" evidence="3">
    <location>
        <begin position="10"/>
        <end position="329"/>
    </location>
</feature>
<sequence length="332" mass="35567">MKAIVLDGFGDVSHFRLAELKDPVPGEEELLIRIKAATFNPIDYQMRQGRREKHLLHSPVMGRELAGIVVAVGAAVQGFAPGDEVIAASGSRGSNGTYAELMALSYKVVAHKPAGIAFATAAAIPSSGLTALQTFKRMQVQRDQTVFITGGAGGVGSFLIKLLKASGVDHIVSVAGSEESREALLTLGLTAAQIIDYRQENWEEQVLAANQGKPYDWAAEIVGGKSAEVAASVLRVNGGYADITFLGTELARELLFDKGCMVLNISNYAYGLANNLTWYGQSLQELSDLIRNGTIMPPAVREVGPLRVETVQEAHLLMEANQTKGKKLVMTI</sequence>
<dbReference type="CDD" id="cd05289">
    <property type="entry name" value="MDR_like_2"/>
    <property type="match status" value="1"/>
</dbReference>
<gene>
    <name evidence="4" type="ORF">OL497_16190</name>
</gene>
<dbReference type="Gene3D" id="3.40.50.720">
    <property type="entry name" value="NAD(P)-binding Rossmann-like Domain"/>
    <property type="match status" value="1"/>
</dbReference>
<dbReference type="InterPro" id="IPR013154">
    <property type="entry name" value="ADH-like_N"/>
</dbReference>
<evidence type="ECO:0000313" key="5">
    <source>
        <dbReference type="Proteomes" id="UP001207742"/>
    </source>
</evidence>
<dbReference type="Pfam" id="PF08240">
    <property type="entry name" value="ADH_N"/>
    <property type="match status" value="1"/>
</dbReference>
<protein>
    <submittedName>
        <fullName evidence="4">Zinc-binding alcohol dehydrogenase family protein</fullName>
    </submittedName>
</protein>
<accession>A0ABT3INH1</accession>
<evidence type="ECO:0000259" key="3">
    <source>
        <dbReference type="SMART" id="SM00829"/>
    </source>
</evidence>
<organism evidence="4 5">
    <name type="scientific">Chitinophaga nivalis</name>
    <dbReference type="NCBI Taxonomy" id="2991709"/>
    <lineage>
        <taxon>Bacteria</taxon>
        <taxon>Pseudomonadati</taxon>
        <taxon>Bacteroidota</taxon>
        <taxon>Chitinophagia</taxon>
        <taxon>Chitinophagales</taxon>
        <taxon>Chitinophagaceae</taxon>
        <taxon>Chitinophaga</taxon>
    </lineage>
</organism>
<dbReference type="SMART" id="SM00829">
    <property type="entry name" value="PKS_ER"/>
    <property type="match status" value="1"/>
</dbReference>
<name>A0ABT3INH1_9BACT</name>
<keyword evidence="1" id="KW-0521">NADP</keyword>
<evidence type="ECO:0000256" key="2">
    <source>
        <dbReference type="ARBA" id="ARBA00023002"/>
    </source>
</evidence>
<dbReference type="InterPro" id="IPR020843">
    <property type="entry name" value="ER"/>
</dbReference>
<evidence type="ECO:0000256" key="1">
    <source>
        <dbReference type="ARBA" id="ARBA00022857"/>
    </source>
</evidence>
<dbReference type="Pfam" id="PF13602">
    <property type="entry name" value="ADH_zinc_N_2"/>
    <property type="match status" value="1"/>
</dbReference>
<reference evidence="4 5" key="1">
    <citation type="submission" date="2022-10" db="EMBL/GenBank/DDBJ databases">
        <title>Chitinophaga nivalis PC15 sp. nov., isolated from Pyeongchang county, South Korea.</title>
        <authorList>
            <person name="Trinh H.N."/>
        </authorList>
    </citation>
    <scope>NUCLEOTIDE SEQUENCE [LARGE SCALE GENOMIC DNA]</scope>
    <source>
        <strain evidence="4 5">PC14</strain>
    </source>
</reference>
<dbReference type="Gene3D" id="3.90.180.10">
    <property type="entry name" value="Medium-chain alcohol dehydrogenases, catalytic domain"/>
    <property type="match status" value="1"/>
</dbReference>
<dbReference type="SUPFAM" id="SSF51735">
    <property type="entry name" value="NAD(P)-binding Rossmann-fold domains"/>
    <property type="match status" value="1"/>
</dbReference>
<dbReference type="SUPFAM" id="SSF50129">
    <property type="entry name" value="GroES-like"/>
    <property type="match status" value="1"/>
</dbReference>
<comment type="caution">
    <text evidence="4">The sequence shown here is derived from an EMBL/GenBank/DDBJ whole genome shotgun (WGS) entry which is preliminary data.</text>
</comment>
<evidence type="ECO:0000313" key="4">
    <source>
        <dbReference type="EMBL" id="MCW3485451.1"/>
    </source>
</evidence>
<proteinExistence type="predicted"/>
<dbReference type="PANTHER" id="PTHR48106">
    <property type="entry name" value="QUINONE OXIDOREDUCTASE PIG3-RELATED"/>
    <property type="match status" value="1"/>
</dbReference>
<dbReference type="InterPro" id="IPR011032">
    <property type="entry name" value="GroES-like_sf"/>
</dbReference>
<dbReference type="EMBL" id="JAPDNS010000002">
    <property type="protein sequence ID" value="MCW3485451.1"/>
    <property type="molecule type" value="Genomic_DNA"/>
</dbReference>
<keyword evidence="5" id="KW-1185">Reference proteome</keyword>
<dbReference type="Proteomes" id="UP001207742">
    <property type="component" value="Unassembled WGS sequence"/>
</dbReference>
<keyword evidence="2" id="KW-0560">Oxidoreductase</keyword>
<dbReference type="InterPro" id="IPR036291">
    <property type="entry name" value="NAD(P)-bd_dom_sf"/>
</dbReference>
<dbReference type="PANTHER" id="PTHR48106:SF7">
    <property type="entry name" value="DEHYDROGENASE, ZINC-CONTAINING, PUTATIVE (AFU_ORTHOLOGUE AFUA_5G10220)-RELATED"/>
    <property type="match status" value="1"/>
</dbReference>